<dbReference type="PANTHER" id="PTHR24323:SF7">
    <property type="entry name" value="HOMEOBOX DOMAIN-CONTAINING PROTEIN"/>
    <property type="match status" value="1"/>
</dbReference>
<reference evidence="9 10" key="1">
    <citation type="submission" date="2024-01" db="EMBL/GenBank/DDBJ databases">
        <title>A draft genome for the cacao thread blight pathogen Marasmiellus scandens.</title>
        <authorList>
            <person name="Baruah I.K."/>
            <person name="Leung J."/>
            <person name="Bukari Y."/>
            <person name="Amoako-Attah I."/>
            <person name="Meinhardt L.W."/>
            <person name="Bailey B.A."/>
            <person name="Cohen S.P."/>
        </authorList>
    </citation>
    <scope>NUCLEOTIDE SEQUENCE [LARGE SCALE GENOMIC DNA]</scope>
    <source>
        <strain evidence="9 10">GH-19</strain>
    </source>
</reference>
<dbReference type="Pfam" id="PF00046">
    <property type="entry name" value="Homeodomain"/>
    <property type="match status" value="1"/>
</dbReference>
<dbReference type="SUPFAM" id="SSF46689">
    <property type="entry name" value="Homeodomain-like"/>
    <property type="match status" value="1"/>
</dbReference>
<feature type="region of interest" description="Disordered" evidence="7">
    <location>
        <begin position="90"/>
        <end position="172"/>
    </location>
</feature>
<feature type="compositionally biased region" description="Polar residues" evidence="7">
    <location>
        <begin position="159"/>
        <end position="169"/>
    </location>
</feature>
<evidence type="ECO:0000256" key="1">
    <source>
        <dbReference type="ARBA" id="ARBA00004123"/>
    </source>
</evidence>
<comment type="subcellular location">
    <subcellularLocation>
        <location evidence="1 5 6">Nucleus</location>
    </subcellularLocation>
</comment>
<evidence type="ECO:0000259" key="8">
    <source>
        <dbReference type="PROSITE" id="PS50071"/>
    </source>
</evidence>
<dbReference type="EMBL" id="JBANRG010000001">
    <property type="protein sequence ID" value="KAK7472716.1"/>
    <property type="molecule type" value="Genomic_DNA"/>
</dbReference>
<evidence type="ECO:0000256" key="4">
    <source>
        <dbReference type="ARBA" id="ARBA00023242"/>
    </source>
</evidence>
<organism evidence="9 10">
    <name type="scientific">Marasmiellus scandens</name>
    <dbReference type="NCBI Taxonomy" id="2682957"/>
    <lineage>
        <taxon>Eukaryota</taxon>
        <taxon>Fungi</taxon>
        <taxon>Dikarya</taxon>
        <taxon>Basidiomycota</taxon>
        <taxon>Agaricomycotina</taxon>
        <taxon>Agaricomycetes</taxon>
        <taxon>Agaricomycetidae</taxon>
        <taxon>Agaricales</taxon>
        <taxon>Marasmiineae</taxon>
        <taxon>Omphalotaceae</taxon>
        <taxon>Marasmiellus</taxon>
    </lineage>
</organism>
<keyword evidence="10" id="KW-1185">Reference proteome</keyword>
<keyword evidence="3 5" id="KW-0371">Homeobox</keyword>
<keyword evidence="2 5" id="KW-0238">DNA-binding</keyword>
<dbReference type="InterPro" id="IPR051775">
    <property type="entry name" value="Homeobox_domain"/>
</dbReference>
<dbReference type="PROSITE" id="PS50071">
    <property type="entry name" value="HOMEOBOX_2"/>
    <property type="match status" value="1"/>
</dbReference>
<feature type="compositionally biased region" description="Polar residues" evidence="7">
    <location>
        <begin position="104"/>
        <end position="114"/>
    </location>
</feature>
<feature type="compositionally biased region" description="Polar residues" evidence="7">
    <location>
        <begin position="463"/>
        <end position="478"/>
    </location>
</feature>
<keyword evidence="4 5" id="KW-0539">Nucleus</keyword>
<evidence type="ECO:0000256" key="5">
    <source>
        <dbReference type="PROSITE-ProRule" id="PRU00108"/>
    </source>
</evidence>
<evidence type="ECO:0000256" key="3">
    <source>
        <dbReference type="ARBA" id="ARBA00023155"/>
    </source>
</evidence>
<gene>
    <name evidence="9" type="ORF">VKT23_000827</name>
</gene>
<dbReference type="PANTHER" id="PTHR24323">
    <property type="entry name" value="CEH-10 HOMEODOMAIN-CONTAINING HOMOLOG"/>
    <property type="match status" value="1"/>
</dbReference>
<evidence type="ECO:0000256" key="2">
    <source>
        <dbReference type="ARBA" id="ARBA00023125"/>
    </source>
</evidence>
<feature type="compositionally biased region" description="Low complexity" evidence="7">
    <location>
        <begin position="138"/>
        <end position="151"/>
    </location>
</feature>
<proteinExistence type="predicted"/>
<dbReference type="PROSITE" id="PS00027">
    <property type="entry name" value="HOMEOBOX_1"/>
    <property type="match status" value="1"/>
</dbReference>
<evidence type="ECO:0000313" key="9">
    <source>
        <dbReference type="EMBL" id="KAK7472716.1"/>
    </source>
</evidence>
<feature type="DNA-binding region" description="Homeobox" evidence="5">
    <location>
        <begin position="34"/>
        <end position="93"/>
    </location>
</feature>
<dbReference type="CDD" id="cd00086">
    <property type="entry name" value="homeodomain"/>
    <property type="match status" value="1"/>
</dbReference>
<feature type="domain" description="Homeobox" evidence="8">
    <location>
        <begin position="32"/>
        <end position="92"/>
    </location>
</feature>
<dbReference type="Proteomes" id="UP001498398">
    <property type="component" value="Unassembled WGS sequence"/>
</dbReference>
<comment type="caution">
    <text evidence="9">The sequence shown here is derived from an EMBL/GenBank/DDBJ whole genome shotgun (WGS) entry which is preliminary data.</text>
</comment>
<evidence type="ECO:0000256" key="7">
    <source>
        <dbReference type="SAM" id="MobiDB-lite"/>
    </source>
</evidence>
<dbReference type="InterPro" id="IPR017970">
    <property type="entry name" value="Homeobox_CS"/>
</dbReference>
<accession>A0ABR1K751</accession>
<evidence type="ECO:0000256" key="6">
    <source>
        <dbReference type="RuleBase" id="RU000682"/>
    </source>
</evidence>
<protein>
    <recommendedName>
        <fullName evidence="8">Homeobox domain-containing protein</fullName>
    </recommendedName>
</protein>
<sequence>MLPNQLHSLIYPPFLPMDPAAVDFRAFYPYTPNEVKHRKRTTSAQLKVLESIFKRDTKPNAALRNELAAQLDMTARGVQVWFQNRRAKEKTKASKAAVAHDVSGANTSEQSTAQDPAESVIIPPTSGFPRDLPDLEHSSSQSSSPAGTSPPQLHVSCDSAHTSWQSSPLATPDDYRHSGDFNQLYMIRRGSLPVDVFPATDDCSQGPPLVGHLDPFARRRSVDASLHRLAANPFANLARAKNGVLNGSRISGHTNEHLRMSSAAQPSLIPQVPNVALSHARHSSADSRAFRFPPSGVPVSVSPSPSPLSPYHTVRSSLPDNQLYAFSHRHVPETIPGPLPSPDFSFGVASHSSVPITSPSSERGSPDPYGAFMFRGDEIDTEDDATSACFSRFGSIASIGTSESSATSAYYSDVGSCHSDGSHSRKGSGHFVAGLMSGLHVGGMSSHEGSPVADASGIKENDGTGSYPSPSSTVSPGSAGSPPATVGMAHASELAFALQDKEQSAFPDASGIDSGVSFYMSNNSSSSLSVPSGSLEFNNEFQFVNPDTSASYSYSGDGSFPEQVNSSHTLDYPQESYHLYPEGIDSSSVPTSTFL</sequence>
<dbReference type="InterPro" id="IPR009057">
    <property type="entry name" value="Homeodomain-like_sf"/>
</dbReference>
<name>A0ABR1K751_9AGAR</name>
<evidence type="ECO:0000313" key="10">
    <source>
        <dbReference type="Proteomes" id="UP001498398"/>
    </source>
</evidence>
<feature type="region of interest" description="Disordered" evidence="7">
    <location>
        <begin position="442"/>
        <end position="486"/>
    </location>
</feature>
<dbReference type="InterPro" id="IPR001356">
    <property type="entry name" value="HD"/>
</dbReference>
<dbReference type="SMART" id="SM00389">
    <property type="entry name" value="HOX"/>
    <property type="match status" value="1"/>
</dbReference>
<dbReference type="Gene3D" id="1.10.10.60">
    <property type="entry name" value="Homeodomain-like"/>
    <property type="match status" value="1"/>
</dbReference>